<dbReference type="Pfam" id="PF04230">
    <property type="entry name" value="PS_pyruv_trans"/>
    <property type="match status" value="1"/>
</dbReference>
<evidence type="ECO:0000259" key="1">
    <source>
        <dbReference type="Pfam" id="PF04230"/>
    </source>
</evidence>
<dbReference type="AlphaFoldDB" id="A0A1F5T6J3"/>
<organism evidence="2 3">
    <name type="scientific">Candidatus Falkowbacteria bacterium RIFOXYC2_FULL_48_21</name>
    <dbReference type="NCBI Taxonomy" id="1798005"/>
    <lineage>
        <taxon>Bacteria</taxon>
        <taxon>Candidatus Falkowiibacteriota</taxon>
    </lineage>
</organism>
<reference evidence="2 3" key="1">
    <citation type="journal article" date="2016" name="Nat. Commun.">
        <title>Thousands of microbial genomes shed light on interconnected biogeochemical processes in an aquifer system.</title>
        <authorList>
            <person name="Anantharaman K."/>
            <person name="Brown C.T."/>
            <person name="Hug L.A."/>
            <person name="Sharon I."/>
            <person name="Castelle C.J."/>
            <person name="Probst A.J."/>
            <person name="Thomas B.C."/>
            <person name="Singh A."/>
            <person name="Wilkins M.J."/>
            <person name="Karaoz U."/>
            <person name="Brodie E.L."/>
            <person name="Williams K.H."/>
            <person name="Hubbard S.S."/>
            <person name="Banfield J.F."/>
        </authorList>
    </citation>
    <scope>NUCLEOTIDE SEQUENCE [LARGE SCALE GENOMIC DNA]</scope>
</reference>
<dbReference type="Proteomes" id="UP000178656">
    <property type="component" value="Unassembled WGS sequence"/>
</dbReference>
<evidence type="ECO:0000313" key="2">
    <source>
        <dbReference type="EMBL" id="OGF34306.1"/>
    </source>
</evidence>
<feature type="domain" description="Polysaccharide pyruvyl transferase" evidence="1">
    <location>
        <begin position="17"/>
        <end position="356"/>
    </location>
</feature>
<name>A0A1F5T6J3_9BACT</name>
<evidence type="ECO:0000313" key="3">
    <source>
        <dbReference type="Proteomes" id="UP000178656"/>
    </source>
</evidence>
<dbReference type="PANTHER" id="PTHR36836">
    <property type="entry name" value="COLANIC ACID BIOSYNTHESIS PROTEIN WCAK"/>
    <property type="match status" value="1"/>
</dbReference>
<comment type="caution">
    <text evidence="2">The sequence shown here is derived from an EMBL/GenBank/DDBJ whole genome shotgun (WGS) entry which is preliminary data.</text>
</comment>
<dbReference type="InterPro" id="IPR007345">
    <property type="entry name" value="Polysacch_pyruvyl_Trfase"/>
</dbReference>
<dbReference type="EMBL" id="MFGM01000074">
    <property type="protein sequence ID" value="OGF34306.1"/>
    <property type="molecule type" value="Genomic_DNA"/>
</dbReference>
<sequence length="435" mass="49127">MHSLKILILDANTTYHIGNTALLDSSLAQLKAGFPDARFTILAFDPVSIAQMFDQYEVRECLWAKPFSGFSRWRKITWLIGESVWALVNALNFLCKKKLGFGINHNVYTFSATKQKVLAAYAEADIIVSISGEMLSGANVRRIGLFLYGYWLGHLMDKVVAIFPQSMGPFEKPLMRIMVKYVLERCDLILPRDKISLAFVEKLNLRNNNVHLVPDVAVNQLYIPPDEAMAELSKNGLLTERRPIIGITISKFKDADFERYFAVMRGLCLFVTNELVGSIIIFSPNMPYQNEVDDLSVATQLYNSLPEQTNIIMLSKLYSARQIKGLLGVCDVFVTTRMHVAILATMNETPTITINTQPKLRGYMEMISQDDWSCEIKAFDVAAAREMLQSILNKSAAVKSSLQRAKQKVSPDALAATRYLRDAYQRKITSHDDKK</sequence>
<proteinExistence type="predicted"/>
<protein>
    <recommendedName>
        <fullName evidence="1">Polysaccharide pyruvyl transferase domain-containing protein</fullName>
    </recommendedName>
</protein>
<gene>
    <name evidence="2" type="ORF">A2482_00750</name>
</gene>
<dbReference type="PANTHER" id="PTHR36836:SF1">
    <property type="entry name" value="COLANIC ACID BIOSYNTHESIS PROTEIN WCAK"/>
    <property type="match status" value="1"/>
</dbReference>
<accession>A0A1F5T6J3</accession>